<accession>A0A1V8T5C0</accession>
<keyword evidence="3" id="KW-1185">Reference proteome</keyword>
<protein>
    <submittedName>
        <fullName evidence="2">Uncharacterized protein</fullName>
    </submittedName>
</protein>
<feature type="transmembrane region" description="Helical" evidence="1">
    <location>
        <begin position="6"/>
        <end position="27"/>
    </location>
</feature>
<evidence type="ECO:0000256" key="1">
    <source>
        <dbReference type="SAM" id="Phobius"/>
    </source>
</evidence>
<keyword evidence="1" id="KW-1133">Transmembrane helix</keyword>
<dbReference type="Proteomes" id="UP000192596">
    <property type="component" value="Unassembled WGS sequence"/>
</dbReference>
<name>A0A1V8T5C0_9PEZI</name>
<keyword evidence="1" id="KW-0812">Transmembrane</keyword>
<evidence type="ECO:0000313" key="3">
    <source>
        <dbReference type="Proteomes" id="UP000192596"/>
    </source>
</evidence>
<dbReference type="AlphaFoldDB" id="A0A1V8T5C0"/>
<dbReference type="EMBL" id="NAJO01000016">
    <property type="protein sequence ID" value="OQO06494.1"/>
    <property type="molecule type" value="Genomic_DNA"/>
</dbReference>
<proteinExistence type="predicted"/>
<keyword evidence="1" id="KW-0472">Membrane</keyword>
<comment type="caution">
    <text evidence="2">The sequence shown here is derived from an EMBL/GenBank/DDBJ whole genome shotgun (WGS) entry which is preliminary data.</text>
</comment>
<evidence type="ECO:0000313" key="2">
    <source>
        <dbReference type="EMBL" id="OQO06494.1"/>
    </source>
</evidence>
<dbReference type="InParanoid" id="A0A1V8T5C0"/>
<sequence>MEVQFWIAAAGAILLIAILWCVLVRIAQLRRPQVDFRAAFEDLLLQGRPQDTAHLAYSERIAIKIQCSLRELIWSWLFGRKENADSGLPLPNMQNCRWSASRRTSKYVRKLRTAVSAPPKVAHMMIKKRNSDSSHGLAIAGPVARYALNVRADEREFHWRARINYDMEKLQQQLEAATKRARLRYWLHEKPAVRGKPSTSQPVTPASFATLFGAGSPRTYHDATAQDRSSLFTTLPPEVRIIPYEHIVHADLSSNPAIGNEIPPVQLRLIEKISDYRIAWLVPDISPPSLLRLFGTLQQHHEILLEDFYHSQALWGNGEFRSLVRIRDMGVETCLSRKAMSLLRELWTPKGRVSGSLRHCDRVKWASELQDPSIEVERAVWYLARYLGWKRAMWRECRRLMGVWGISAADTCARGRVRAVGMRLSS</sequence>
<organism evidence="2 3">
    <name type="scientific">Cryoendolithus antarcticus</name>
    <dbReference type="NCBI Taxonomy" id="1507870"/>
    <lineage>
        <taxon>Eukaryota</taxon>
        <taxon>Fungi</taxon>
        <taxon>Dikarya</taxon>
        <taxon>Ascomycota</taxon>
        <taxon>Pezizomycotina</taxon>
        <taxon>Dothideomycetes</taxon>
        <taxon>Dothideomycetidae</taxon>
        <taxon>Cladosporiales</taxon>
        <taxon>Cladosporiaceae</taxon>
        <taxon>Cryoendolithus</taxon>
    </lineage>
</organism>
<reference evidence="3" key="1">
    <citation type="submission" date="2017-03" db="EMBL/GenBank/DDBJ databases">
        <title>Genomes of endolithic fungi from Antarctica.</title>
        <authorList>
            <person name="Coleine C."/>
            <person name="Masonjones S."/>
            <person name="Stajich J.E."/>
        </authorList>
    </citation>
    <scope>NUCLEOTIDE SEQUENCE [LARGE SCALE GENOMIC DNA]</scope>
    <source>
        <strain evidence="3">CCFEE 5527</strain>
    </source>
</reference>
<gene>
    <name evidence="2" type="ORF">B0A48_08277</name>
</gene>